<dbReference type="GO" id="GO:0046872">
    <property type="term" value="F:metal ion binding"/>
    <property type="evidence" value="ECO:0007669"/>
    <property type="project" value="UniProtKB-KW"/>
</dbReference>
<evidence type="ECO:0000256" key="3">
    <source>
        <dbReference type="ARBA" id="ARBA00022964"/>
    </source>
</evidence>
<dbReference type="Gene3D" id="3.60.130.10">
    <property type="entry name" value="Clavaminate synthase-like"/>
    <property type="match status" value="1"/>
</dbReference>
<comment type="similarity">
    <text evidence="1">Belongs to the TfdA dioxygenase family.</text>
</comment>
<dbReference type="GO" id="GO:0005737">
    <property type="term" value="C:cytoplasm"/>
    <property type="evidence" value="ECO:0007669"/>
    <property type="project" value="TreeGrafter"/>
</dbReference>
<dbReference type="InterPro" id="IPR042098">
    <property type="entry name" value="TauD-like_sf"/>
</dbReference>
<keyword evidence="5" id="KW-0408">Iron</keyword>
<dbReference type="EMBL" id="UFQB01000017">
    <property type="protein sequence ID" value="SSW68835.1"/>
    <property type="molecule type" value="Genomic_DNA"/>
</dbReference>
<accession>A0A446CM52</accession>
<dbReference type="PANTHER" id="PTHR30468">
    <property type="entry name" value="ALPHA-KETOGLUTARATE-DEPENDENT SULFONATE DIOXYGENASE"/>
    <property type="match status" value="1"/>
</dbReference>
<evidence type="ECO:0000259" key="6">
    <source>
        <dbReference type="Pfam" id="PF02668"/>
    </source>
</evidence>
<dbReference type="SUPFAM" id="SSF51197">
    <property type="entry name" value="Clavaminate synthase-like"/>
    <property type="match status" value="1"/>
</dbReference>
<keyword evidence="3 7" id="KW-0223">Dioxygenase</keyword>
<organism evidence="7 8">
    <name type="scientific">Achromobacter agilis</name>
    <dbReference type="NCBI Taxonomy" id="1353888"/>
    <lineage>
        <taxon>Bacteria</taxon>
        <taxon>Pseudomonadati</taxon>
        <taxon>Pseudomonadota</taxon>
        <taxon>Betaproteobacteria</taxon>
        <taxon>Burkholderiales</taxon>
        <taxon>Alcaligenaceae</taxon>
        <taxon>Achromobacter</taxon>
    </lineage>
</organism>
<evidence type="ECO:0000256" key="2">
    <source>
        <dbReference type="ARBA" id="ARBA00022723"/>
    </source>
</evidence>
<dbReference type="RefSeq" id="WP_129529004.1">
    <property type="nucleotide sequence ID" value="NZ_UFQB01000017.1"/>
</dbReference>
<dbReference type="InterPro" id="IPR003819">
    <property type="entry name" value="TauD/TfdA-like"/>
</dbReference>
<name>A0A446CM52_9BURK</name>
<protein>
    <submittedName>
        <fullName evidence="7">(R)-phenoxypropionate/alpha-ketoglutarate-dioxygenase</fullName>
        <ecNumber evidence="7">1.14.11.44</ecNumber>
    </submittedName>
</protein>
<gene>
    <name evidence="7" type="primary">rdpA</name>
    <name evidence="7" type="ORF">AGI3411_03891</name>
</gene>
<proteinExistence type="inferred from homology"/>
<dbReference type="GO" id="GO:0000908">
    <property type="term" value="F:taurine dioxygenase activity"/>
    <property type="evidence" value="ECO:0007669"/>
    <property type="project" value="TreeGrafter"/>
</dbReference>
<reference evidence="7 8" key="1">
    <citation type="submission" date="2018-07" db="EMBL/GenBank/DDBJ databases">
        <authorList>
            <person name="Peeters C."/>
        </authorList>
    </citation>
    <scope>NUCLEOTIDE SEQUENCE [LARGE SCALE GENOMIC DNA]</scope>
    <source>
        <strain evidence="7 8">LMG 3411</strain>
    </source>
</reference>
<evidence type="ECO:0000256" key="1">
    <source>
        <dbReference type="ARBA" id="ARBA00005896"/>
    </source>
</evidence>
<dbReference type="Proteomes" id="UP000289184">
    <property type="component" value="Unassembled WGS sequence"/>
</dbReference>
<keyword evidence="8" id="KW-1185">Reference proteome</keyword>
<dbReference type="InterPro" id="IPR051323">
    <property type="entry name" value="AtsK-like"/>
</dbReference>
<dbReference type="EC" id="1.14.11.44" evidence="7"/>
<keyword evidence="2" id="KW-0479">Metal-binding</keyword>
<feature type="domain" description="TauD/TfdA-like" evidence="6">
    <location>
        <begin position="8"/>
        <end position="280"/>
    </location>
</feature>
<dbReference type="PANTHER" id="PTHR30468:SF1">
    <property type="entry name" value="ALPHA-KETOGLUTARATE-DEPENDENT SULFONATE DIOXYGENASE"/>
    <property type="match status" value="1"/>
</dbReference>
<dbReference type="Pfam" id="PF02668">
    <property type="entry name" value="TauD"/>
    <property type="match status" value="1"/>
</dbReference>
<keyword evidence="4 7" id="KW-0560">Oxidoreductase</keyword>
<dbReference type="AlphaFoldDB" id="A0A446CM52"/>
<evidence type="ECO:0000256" key="4">
    <source>
        <dbReference type="ARBA" id="ARBA00023002"/>
    </source>
</evidence>
<dbReference type="GO" id="GO:0006790">
    <property type="term" value="P:sulfur compound metabolic process"/>
    <property type="evidence" value="ECO:0007669"/>
    <property type="project" value="TreeGrafter"/>
</dbReference>
<evidence type="ECO:0000313" key="8">
    <source>
        <dbReference type="Proteomes" id="UP000289184"/>
    </source>
</evidence>
<evidence type="ECO:0000313" key="7">
    <source>
        <dbReference type="EMBL" id="SSW68835.1"/>
    </source>
</evidence>
<dbReference type="OrthoDB" id="8893262at2"/>
<sequence length="294" mass="33057">MTTYRHLETRPIAGALGAEIQGLDLSRPLSDDQFEEVRTALHEHLVIFFRDQQLSPQQHIDFSKRFGELLEVPFVRALEGHPTILPVMKGKAESTRRLFGGLWHTDMSYAEAPPLGSALYGRVIPPYGGDTMWANMYRAYDALSDRLKQILDGLGAVHSPVRSYGAGGAVVNNGDPAHKMDVRTDDRASNEVIHPVVRVHPATGRQALYVNSTYTLRFDGMTAEESEPLLQFLYRHAARPEFTCRFRWTPGSLALWDNRCTQHLAMNDYDGFDREMHRTTIAGDRPIAAGQPAR</sequence>
<evidence type="ECO:0000256" key="5">
    <source>
        <dbReference type="ARBA" id="ARBA00023004"/>
    </source>
</evidence>